<proteinExistence type="predicted"/>
<dbReference type="RefSeq" id="WP_322412550.1">
    <property type="nucleotide sequence ID" value="NZ_WNVG01000163.1"/>
</dbReference>
<organism evidence="1 2">
    <name type="scientific">Clostridium perfringens</name>
    <dbReference type="NCBI Taxonomy" id="1502"/>
    <lineage>
        <taxon>Bacteria</taxon>
        <taxon>Bacillati</taxon>
        <taxon>Bacillota</taxon>
        <taxon>Clostridia</taxon>
        <taxon>Eubacteriales</taxon>
        <taxon>Clostridiaceae</taxon>
        <taxon>Clostridium</taxon>
    </lineage>
</organism>
<protein>
    <submittedName>
        <fullName evidence="1">Tetratricopeptide repeat protein</fullName>
    </submittedName>
</protein>
<dbReference type="Pfam" id="PF13174">
    <property type="entry name" value="TPR_6"/>
    <property type="match status" value="2"/>
</dbReference>
<gene>
    <name evidence="1" type="ORF">GNF81_14925</name>
</gene>
<dbReference type="SUPFAM" id="SSF48452">
    <property type="entry name" value="TPR-like"/>
    <property type="match status" value="1"/>
</dbReference>
<dbReference type="InterPro" id="IPR011990">
    <property type="entry name" value="TPR-like_helical_dom_sf"/>
</dbReference>
<feature type="non-terminal residue" evidence="1">
    <location>
        <position position="1"/>
    </location>
</feature>
<comment type="caution">
    <text evidence="1">The sequence shown here is derived from an EMBL/GenBank/DDBJ whole genome shotgun (WGS) entry which is preliminary data.</text>
</comment>
<evidence type="ECO:0000313" key="1">
    <source>
        <dbReference type="EMBL" id="MDZ5034031.1"/>
    </source>
</evidence>
<dbReference type="Gene3D" id="1.25.40.10">
    <property type="entry name" value="Tetratricopeptide repeat domain"/>
    <property type="match status" value="1"/>
</dbReference>
<dbReference type="Proteomes" id="UP001289066">
    <property type="component" value="Unassembled WGS sequence"/>
</dbReference>
<name>A0AAW9IUX4_CLOPF</name>
<accession>A0AAW9IUX4</accession>
<dbReference type="InterPro" id="IPR019734">
    <property type="entry name" value="TPR_rpt"/>
</dbReference>
<reference evidence="1" key="1">
    <citation type="submission" date="2019-11" db="EMBL/GenBank/DDBJ databases">
        <title>Characterization of Clostridium perfringens isolates from swine manure treated agricultural soils.</title>
        <authorList>
            <person name="Wushke S.T."/>
        </authorList>
    </citation>
    <scope>NUCLEOTIDE SEQUENCE</scope>
    <source>
        <strain evidence="1">X15</strain>
    </source>
</reference>
<evidence type="ECO:0000313" key="2">
    <source>
        <dbReference type="Proteomes" id="UP001289066"/>
    </source>
</evidence>
<sequence>NATNLFSQEKYNDAKVLLEKTIIYSEKSHLNDDILFLLASASEKIEKNEEAIKYFEQYIYKYENGNYIEEAYYKIALLYKEINIEKSKFYAQALVNKYQNSIYNNNIMKGILNI</sequence>
<dbReference type="AlphaFoldDB" id="A0AAW9IUX4"/>
<dbReference type="EMBL" id="WNVG01000163">
    <property type="protein sequence ID" value="MDZ5034031.1"/>
    <property type="molecule type" value="Genomic_DNA"/>
</dbReference>